<dbReference type="Pfam" id="PF01520">
    <property type="entry name" value="Amidase_3"/>
    <property type="match status" value="1"/>
</dbReference>
<protein>
    <submittedName>
        <fullName evidence="4">N-acetylmuramoyl-L-alanine amidase</fullName>
    </submittedName>
</protein>
<organism evidence="4 5">
    <name type="scientific">Wujia chipingensis</name>
    <dbReference type="NCBI Taxonomy" id="2763670"/>
    <lineage>
        <taxon>Bacteria</taxon>
        <taxon>Bacillati</taxon>
        <taxon>Bacillota</taxon>
        <taxon>Clostridia</taxon>
        <taxon>Lachnospirales</taxon>
        <taxon>Lachnospiraceae</taxon>
        <taxon>Wujia</taxon>
    </lineage>
</organism>
<dbReference type="SUPFAM" id="SSF53187">
    <property type="entry name" value="Zn-dependent exopeptidases"/>
    <property type="match status" value="1"/>
</dbReference>
<dbReference type="InterPro" id="IPR050695">
    <property type="entry name" value="N-acetylmuramoyl_amidase_3"/>
</dbReference>
<feature type="region of interest" description="Disordered" evidence="2">
    <location>
        <begin position="185"/>
        <end position="208"/>
    </location>
</feature>
<name>A0A7G9FND5_9FIRM</name>
<dbReference type="Gene3D" id="3.40.630.40">
    <property type="entry name" value="Zn-dependent exopeptidases"/>
    <property type="match status" value="1"/>
</dbReference>
<dbReference type="PANTHER" id="PTHR30404">
    <property type="entry name" value="N-ACETYLMURAMOYL-L-ALANINE AMIDASE"/>
    <property type="match status" value="1"/>
</dbReference>
<dbReference type="SMART" id="SM00646">
    <property type="entry name" value="Ami_3"/>
    <property type="match status" value="1"/>
</dbReference>
<keyword evidence="1" id="KW-0378">Hydrolase</keyword>
<feature type="domain" description="MurNAc-LAA" evidence="3">
    <location>
        <begin position="61"/>
        <end position="174"/>
    </location>
</feature>
<dbReference type="AlphaFoldDB" id="A0A7G9FND5"/>
<dbReference type="CDD" id="cd02696">
    <property type="entry name" value="MurNAc-LAA"/>
    <property type="match status" value="1"/>
</dbReference>
<reference evidence="4 5" key="1">
    <citation type="submission" date="2020-08" db="EMBL/GenBank/DDBJ databases">
        <authorList>
            <person name="Liu C."/>
            <person name="Sun Q."/>
        </authorList>
    </citation>
    <scope>NUCLEOTIDE SEQUENCE [LARGE SCALE GENOMIC DNA]</scope>
    <source>
        <strain evidence="4 5">NSJ-4</strain>
    </source>
</reference>
<evidence type="ECO:0000256" key="1">
    <source>
        <dbReference type="ARBA" id="ARBA00022801"/>
    </source>
</evidence>
<evidence type="ECO:0000313" key="4">
    <source>
        <dbReference type="EMBL" id="QNM00067.1"/>
    </source>
</evidence>
<keyword evidence="5" id="KW-1185">Reference proteome</keyword>
<sequence length="273" mass="28805">MARVFIGVGHVGTDPGAGGYLVEKDVNLKMARACYDYLQARGVDTQISRTGDATDRLVSKIDRCNAFAPDFALDIHNNAGGGDGFEIFYSVVGGKGKELAQNIEKEVVKIGQNSRGLKTKKNSYGRDYFGFIRSTICPAVICEGVFVDNKADAAQADTDAECRAFGEAYARGILATLGIADTAGKTDTTSKPNGASGTKTPAPTTGNTSGYKVKVTANGLNIRKDAGVAHTVTGVIRDKGVYTIVAEKTVSGQKWGKLKSGAGWICLAYTKKV</sequence>
<dbReference type="RefSeq" id="WP_249321441.1">
    <property type="nucleotide sequence ID" value="NZ_CP060632.1"/>
</dbReference>
<accession>A0A7G9FND5</accession>
<dbReference type="PANTHER" id="PTHR30404:SF0">
    <property type="entry name" value="N-ACETYLMURAMOYL-L-ALANINE AMIDASE AMIC"/>
    <property type="match status" value="1"/>
</dbReference>
<dbReference type="GO" id="GO:0008745">
    <property type="term" value="F:N-acetylmuramoyl-L-alanine amidase activity"/>
    <property type="evidence" value="ECO:0007669"/>
    <property type="project" value="InterPro"/>
</dbReference>
<evidence type="ECO:0000313" key="5">
    <source>
        <dbReference type="Proteomes" id="UP000515819"/>
    </source>
</evidence>
<dbReference type="GO" id="GO:0030288">
    <property type="term" value="C:outer membrane-bounded periplasmic space"/>
    <property type="evidence" value="ECO:0007669"/>
    <property type="project" value="TreeGrafter"/>
</dbReference>
<proteinExistence type="predicted"/>
<dbReference type="InterPro" id="IPR002508">
    <property type="entry name" value="MurNAc-LAA_cat"/>
</dbReference>
<evidence type="ECO:0000256" key="2">
    <source>
        <dbReference type="SAM" id="MobiDB-lite"/>
    </source>
</evidence>
<dbReference type="EMBL" id="CP060632">
    <property type="protein sequence ID" value="QNM00067.1"/>
    <property type="molecule type" value="Genomic_DNA"/>
</dbReference>
<dbReference type="KEGG" id="wcp:H9Q76_01835"/>
<evidence type="ECO:0000259" key="3">
    <source>
        <dbReference type="SMART" id="SM00646"/>
    </source>
</evidence>
<gene>
    <name evidence="4" type="ORF">H9Q76_01835</name>
</gene>
<dbReference type="Proteomes" id="UP000515819">
    <property type="component" value="Chromosome"/>
</dbReference>
<dbReference type="GO" id="GO:0009253">
    <property type="term" value="P:peptidoglycan catabolic process"/>
    <property type="evidence" value="ECO:0007669"/>
    <property type="project" value="InterPro"/>
</dbReference>